<dbReference type="InterPro" id="IPR011256">
    <property type="entry name" value="Reg_factor_effector_dom_sf"/>
</dbReference>
<evidence type="ECO:0000313" key="3">
    <source>
        <dbReference type="Proteomes" id="UP000198601"/>
    </source>
</evidence>
<evidence type="ECO:0000259" key="1">
    <source>
        <dbReference type="Pfam" id="PF06445"/>
    </source>
</evidence>
<sequence length="113" mass="12570">MNYRLEEKEAFRIVGFKKRVPIIFHGVNPAIAEMWESLDGATIDAFKALSNVEPRGLLSASVNFSEGRMEEKGELDHYIGTATTEDCPDHLTKLEVPASTWAVFEAIGPFPDT</sequence>
<dbReference type="InterPro" id="IPR029442">
    <property type="entry name" value="GyrI-like"/>
</dbReference>
<dbReference type="Gene3D" id="3.20.80.10">
    <property type="entry name" value="Regulatory factor, effector binding domain"/>
    <property type="match status" value="1"/>
</dbReference>
<gene>
    <name evidence="2" type="ORF">SAMN04487970_10125</name>
</gene>
<dbReference type="STRING" id="624147.SAMN04487970_10125"/>
<keyword evidence="3" id="KW-1185">Reference proteome</keyword>
<organism evidence="2 3">
    <name type="scientific">Paenibacillus tianmuensis</name>
    <dbReference type="NCBI Taxonomy" id="624147"/>
    <lineage>
        <taxon>Bacteria</taxon>
        <taxon>Bacillati</taxon>
        <taxon>Bacillota</taxon>
        <taxon>Bacilli</taxon>
        <taxon>Bacillales</taxon>
        <taxon>Paenibacillaceae</taxon>
        <taxon>Paenibacillus</taxon>
    </lineage>
</organism>
<dbReference type="AlphaFoldDB" id="A0A1G4R6L4"/>
<dbReference type="Pfam" id="PF06445">
    <property type="entry name" value="GyrI-like"/>
    <property type="match status" value="1"/>
</dbReference>
<dbReference type="Proteomes" id="UP000198601">
    <property type="component" value="Unassembled WGS sequence"/>
</dbReference>
<evidence type="ECO:0000313" key="2">
    <source>
        <dbReference type="EMBL" id="SCW51909.1"/>
    </source>
</evidence>
<dbReference type="SUPFAM" id="SSF55136">
    <property type="entry name" value="Probable bacterial effector-binding domain"/>
    <property type="match status" value="1"/>
</dbReference>
<reference evidence="3" key="1">
    <citation type="submission" date="2016-10" db="EMBL/GenBank/DDBJ databases">
        <authorList>
            <person name="Varghese N."/>
            <person name="Submissions S."/>
        </authorList>
    </citation>
    <scope>NUCLEOTIDE SEQUENCE [LARGE SCALE GENOMIC DNA]</scope>
    <source>
        <strain evidence="3">CGMCC 1.8946</strain>
    </source>
</reference>
<accession>A0A1G4R6L4</accession>
<feature type="domain" description="GyrI-like small molecule binding" evidence="1">
    <location>
        <begin position="1"/>
        <end position="112"/>
    </location>
</feature>
<name>A0A1G4R6L4_9BACL</name>
<dbReference type="EMBL" id="FMTT01000012">
    <property type="protein sequence ID" value="SCW51909.1"/>
    <property type="molecule type" value="Genomic_DNA"/>
</dbReference>
<proteinExistence type="predicted"/>
<protein>
    <submittedName>
        <fullName evidence="2">GyrI-like small molecule binding domain-containing protein</fullName>
    </submittedName>
</protein>